<sequence length="164" mass="17675">MLAQVGGRAAQEFAKALSPLGLTPPDAGILRLLSLSPGISQQELARRLGMHASRLVAVIDAMEERGLVAREANLSDRRLYSLQLSEAGRATLSAIARIARQHDERFCAALSEDERSQLRGLLEKLATKHGLAPGIHPGYRTLRSSSMENRAPGQSGSQERAQNG</sequence>
<dbReference type="InterPro" id="IPR000835">
    <property type="entry name" value="HTH_MarR-typ"/>
</dbReference>
<dbReference type="PANTHER" id="PTHR33164">
    <property type="entry name" value="TRANSCRIPTIONAL REGULATOR, MARR FAMILY"/>
    <property type="match status" value="1"/>
</dbReference>
<dbReference type="Pfam" id="PF12802">
    <property type="entry name" value="MarR_2"/>
    <property type="match status" value="1"/>
</dbReference>
<gene>
    <name evidence="3" type="ORF">SBA5_150017</name>
</gene>
<protein>
    <submittedName>
        <fullName evidence="3">Transcriptional regulator, MarR family</fullName>
    </submittedName>
</protein>
<feature type="region of interest" description="Disordered" evidence="1">
    <location>
        <begin position="133"/>
        <end position="164"/>
    </location>
</feature>
<dbReference type="AlphaFoldDB" id="A0A2N9L555"/>
<evidence type="ECO:0000256" key="1">
    <source>
        <dbReference type="SAM" id="MobiDB-lite"/>
    </source>
</evidence>
<evidence type="ECO:0000313" key="3">
    <source>
        <dbReference type="EMBL" id="SPE18283.1"/>
    </source>
</evidence>
<dbReference type="InterPro" id="IPR039422">
    <property type="entry name" value="MarR/SlyA-like"/>
</dbReference>
<name>A0A2N9L555_9BACT</name>
<evidence type="ECO:0000313" key="4">
    <source>
        <dbReference type="Proteomes" id="UP000239735"/>
    </source>
</evidence>
<dbReference type="SUPFAM" id="SSF46785">
    <property type="entry name" value="Winged helix' DNA-binding domain"/>
    <property type="match status" value="1"/>
</dbReference>
<dbReference type="InterPro" id="IPR036388">
    <property type="entry name" value="WH-like_DNA-bd_sf"/>
</dbReference>
<reference evidence="4" key="1">
    <citation type="submission" date="2018-02" db="EMBL/GenBank/DDBJ databases">
        <authorList>
            <person name="Hausmann B."/>
        </authorList>
    </citation>
    <scope>NUCLEOTIDE SEQUENCE [LARGE SCALE GENOMIC DNA]</scope>
    <source>
        <strain evidence="4">Peat soil MAG SbA5</strain>
    </source>
</reference>
<evidence type="ECO:0000259" key="2">
    <source>
        <dbReference type="PROSITE" id="PS50995"/>
    </source>
</evidence>
<dbReference type="Proteomes" id="UP000239735">
    <property type="component" value="Unassembled WGS sequence"/>
</dbReference>
<dbReference type="SMART" id="SM00347">
    <property type="entry name" value="HTH_MARR"/>
    <property type="match status" value="1"/>
</dbReference>
<organism evidence="3 4">
    <name type="scientific">Candidatus Sulfuritelmatomonas gaucii</name>
    <dbReference type="NCBI Taxonomy" id="2043161"/>
    <lineage>
        <taxon>Bacteria</taxon>
        <taxon>Pseudomonadati</taxon>
        <taxon>Acidobacteriota</taxon>
        <taxon>Terriglobia</taxon>
        <taxon>Terriglobales</taxon>
        <taxon>Acidobacteriaceae</taxon>
        <taxon>Candidatus Sulfuritelmatomonas</taxon>
    </lineage>
</organism>
<feature type="compositionally biased region" description="Polar residues" evidence="1">
    <location>
        <begin position="142"/>
        <end position="164"/>
    </location>
</feature>
<dbReference type="PRINTS" id="PR00598">
    <property type="entry name" value="HTHMARR"/>
</dbReference>
<dbReference type="GO" id="GO:0006950">
    <property type="term" value="P:response to stress"/>
    <property type="evidence" value="ECO:0007669"/>
    <property type="project" value="TreeGrafter"/>
</dbReference>
<dbReference type="EMBL" id="OKRB01000057">
    <property type="protein sequence ID" value="SPE18283.1"/>
    <property type="molecule type" value="Genomic_DNA"/>
</dbReference>
<dbReference type="PROSITE" id="PS50995">
    <property type="entry name" value="HTH_MARR_2"/>
    <property type="match status" value="1"/>
</dbReference>
<feature type="domain" description="HTH marR-type" evidence="2">
    <location>
        <begin position="1"/>
        <end position="127"/>
    </location>
</feature>
<dbReference type="Gene3D" id="1.10.10.10">
    <property type="entry name" value="Winged helix-like DNA-binding domain superfamily/Winged helix DNA-binding domain"/>
    <property type="match status" value="1"/>
</dbReference>
<accession>A0A2N9L555</accession>
<proteinExistence type="predicted"/>
<dbReference type="PANTHER" id="PTHR33164:SF43">
    <property type="entry name" value="HTH-TYPE TRANSCRIPTIONAL REPRESSOR YETL"/>
    <property type="match status" value="1"/>
</dbReference>
<dbReference type="GO" id="GO:0003700">
    <property type="term" value="F:DNA-binding transcription factor activity"/>
    <property type="evidence" value="ECO:0007669"/>
    <property type="project" value="InterPro"/>
</dbReference>
<dbReference type="InterPro" id="IPR036390">
    <property type="entry name" value="WH_DNA-bd_sf"/>
</dbReference>